<dbReference type="PROSITE" id="PS51257">
    <property type="entry name" value="PROKAR_LIPOPROTEIN"/>
    <property type="match status" value="1"/>
</dbReference>
<comment type="caution">
    <text evidence="1">The sequence shown here is derived from an EMBL/GenBank/DDBJ whole genome shotgun (WGS) entry which is preliminary data.</text>
</comment>
<accession>A0A0F9U3X0</accession>
<evidence type="ECO:0000313" key="1">
    <source>
        <dbReference type="EMBL" id="KKN82007.1"/>
    </source>
</evidence>
<name>A0A0F9U3X0_9ZZZZ</name>
<reference evidence="1" key="1">
    <citation type="journal article" date="2015" name="Nature">
        <title>Complex archaea that bridge the gap between prokaryotes and eukaryotes.</title>
        <authorList>
            <person name="Spang A."/>
            <person name="Saw J.H."/>
            <person name="Jorgensen S.L."/>
            <person name="Zaremba-Niedzwiedzka K."/>
            <person name="Martijn J."/>
            <person name="Lind A.E."/>
            <person name="van Eijk R."/>
            <person name="Schleper C."/>
            <person name="Guy L."/>
            <person name="Ettema T.J."/>
        </authorList>
    </citation>
    <scope>NUCLEOTIDE SEQUENCE</scope>
</reference>
<gene>
    <name evidence="1" type="ORF">LCGC14_0312740</name>
</gene>
<organism evidence="1">
    <name type="scientific">marine sediment metagenome</name>
    <dbReference type="NCBI Taxonomy" id="412755"/>
    <lineage>
        <taxon>unclassified sequences</taxon>
        <taxon>metagenomes</taxon>
        <taxon>ecological metagenomes</taxon>
    </lineage>
</organism>
<proteinExistence type="predicted"/>
<dbReference type="EMBL" id="LAZR01000206">
    <property type="protein sequence ID" value="KKN82007.1"/>
    <property type="molecule type" value="Genomic_DNA"/>
</dbReference>
<sequence length="58" mass="6037">MAIYICRTCGIYLLAGCGCAHAHGWENDGHEVAKLPNAGGNFCDCACGCGEEPHDGSH</sequence>
<protein>
    <submittedName>
        <fullName evidence="1">Uncharacterized protein</fullName>
    </submittedName>
</protein>
<dbReference type="AlphaFoldDB" id="A0A0F9U3X0"/>